<evidence type="ECO:0000313" key="5">
    <source>
        <dbReference type="Proteomes" id="UP001458880"/>
    </source>
</evidence>
<proteinExistence type="inferred from homology"/>
<evidence type="ECO:0000313" key="4">
    <source>
        <dbReference type="EMBL" id="KAK9758439.1"/>
    </source>
</evidence>
<feature type="compositionally biased region" description="Low complexity" evidence="3">
    <location>
        <begin position="516"/>
        <end position="536"/>
    </location>
</feature>
<feature type="compositionally biased region" description="Basic and acidic residues" evidence="3">
    <location>
        <begin position="680"/>
        <end position="695"/>
    </location>
</feature>
<dbReference type="CDD" id="cd02537">
    <property type="entry name" value="GT8_Glycogenin"/>
    <property type="match status" value="1"/>
</dbReference>
<dbReference type="Pfam" id="PF01501">
    <property type="entry name" value="Glyco_transf_8"/>
    <property type="match status" value="1"/>
</dbReference>
<dbReference type="PANTHER" id="PTHR11183">
    <property type="entry name" value="GLYCOGENIN SUBFAMILY MEMBER"/>
    <property type="match status" value="1"/>
</dbReference>
<dbReference type="AlphaFoldDB" id="A0AAW1NHZ2"/>
<dbReference type="InterPro" id="IPR002495">
    <property type="entry name" value="Glyco_trans_8"/>
</dbReference>
<organism evidence="4 5">
    <name type="scientific">Popillia japonica</name>
    <name type="common">Japanese beetle</name>
    <dbReference type="NCBI Taxonomy" id="7064"/>
    <lineage>
        <taxon>Eukaryota</taxon>
        <taxon>Metazoa</taxon>
        <taxon>Ecdysozoa</taxon>
        <taxon>Arthropoda</taxon>
        <taxon>Hexapoda</taxon>
        <taxon>Insecta</taxon>
        <taxon>Pterygota</taxon>
        <taxon>Neoptera</taxon>
        <taxon>Endopterygota</taxon>
        <taxon>Coleoptera</taxon>
        <taxon>Polyphaga</taxon>
        <taxon>Scarabaeiformia</taxon>
        <taxon>Scarabaeidae</taxon>
        <taxon>Rutelinae</taxon>
        <taxon>Popillia</taxon>
    </lineage>
</organism>
<protein>
    <recommendedName>
        <fullName evidence="2">glycogenin glucosyltransferase</fullName>
        <ecNumber evidence="2">2.4.1.186</ecNumber>
    </recommendedName>
</protein>
<sequence length="796" mass="86492">MSGFAWVTLATNDSYSLGALVLAHSLKQAGTAHQLAVLVTPGVTNVMRKNLNDVFNVVEEVNLFDSKDEANLRLLKRPELGVTFTKLHCWRLTQFEKCVFLDADVLVLVNADELFERDEFSAAPDVGWPDCFNSGVFVYRPSMETYNKLVDFALQKGSFDGGDQGLLNAYFSDWAHKDISKHLPFIYNMCSTACYSYLPAFKYYGGNVKIVHFIGPAKPWLQYFDTESRIVQPSPDLQHLQEVLQKWWDIFCSLIHPKLTPDMSGLAGAFAQFTLGVKRTAAQDAFENHLRRQAWEVGNIDYMGRDSFDNIWSKICQTLSVTQLESVKDGAVFSSENQQVPELLQEGSTAVEAAAEAAAAPAPDQPIETPPLLEQVRTEVPESSPAAVGSELTAVPVVPIEPLPQAVPPTDVKIEEVAVVPTNNTQPLSEIAPDERIPKPDVVPDPEPLKEVQQQPIIPEERSAETAVESPVLTETAVKDEEEVPAPQKIADVSETVKEAIAPSEVTTSDSQAPTVPDEPSEAVVPPSEPTPVKEVAPPPPPSQSEPVKEITSPVTEAELSVKELPSPPPQTEPVKEIASSQLVAAEVDKQFVSSETKPTEEVVSSPISVPEPVEGAISPEPEQVKEVLPPKPEPKPEPEPVLEEAIVQTTTASKPEPAPIREVLPPEPVKEAAPPPSTEEAKPKPTKREAKTPKLPDSSKLAKTTPTKVETTSESPKAETPPASPKTEEVPPESPKAEQTISASPKPEDIPEAEPSAEVPKSDTKPKEVRKVKKKVKKVPKPEGDASSSEGASKK</sequence>
<dbReference type="EC" id="2.4.1.186" evidence="2"/>
<dbReference type="GO" id="GO:0008466">
    <property type="term" value="F:glycogenin glucosyltransferase activity"/>
    <property type="evidence" value="ECO:0007669"/>
    <property type="project" value="UniProtKB-EC"/>
</dbReference>
<evidence type="ECO:0000256" key="3">
    <source>
        <dbReference type="SAM" id="MobiDB-lite"/>
    </source>
</evidence>
<dbReference type="EMBL" id="JASPKY010000003">
    <property type="protein sequence ID" value="KAK9758439.1"/>
    <property type="molecule type" value="Genomic_DNA"/>
</dbReference>
<dbReference type="Gene3D" id="3.90.550.10">
    <property type="entry name" value="Spore Coat Polysaccharide Biosynthesis Protein SpsA, Chain A"/>
    <property type="match status" value="1"/>
</dbReference>
<dbReference type="GO" id="GO:0005978">
    <property type="term" value="P:glycogen biosynthetic process"/>
    <property type="evidence" value="ECO:0007669"/>
    <property type="project" value="UniProtKB-ARBA"/>
</dbReference>
<dbReference type="FunFam" id="3.90.550.10:FF:000085">
    <property type="entry name" value="Glycogenin, isoform B"/>
    <property type="match status" value="1"/>
</dbReference>
<feature type="compositionally biased region" description="Low complexity" evidence="3">
    <location>
        <begin position="602"/>
        <end position="615"/>
    </location>
</feature>
<gene>
    <name evidence="4" type="ORF">QE152_g536</name>
</gene>
<dbReference type="InterPro" id="IPR029044">
    <property type="entry name" value="Nucleotide-diphossugar_trans"/>
</dbReference>
<comment type="similarity">
    <text evidence="1">Belongs to the glycosyltransferase 8 family. Glycogenin subfamily.</text>
</comment>
<name>A0AAW1NHZ2_POPJA</name>
<keyword evidence="4" id="KW-0808">Transferase</keyword>
<accession>A0AAW1NHZ2</accession>
<feature type="compositionally biased region" description="Polar residues" evidence="3">
    <location>
        <begin position="505"/>
        <end position="514"/>
    </location>
</feature>
<feature type="compositionally biased region" description="Polar residues" evidence="3">
    <location>
        <begin position="787"/>
        <end position="796"/>
    </location>
</feature>
<feature type="region of interest" description="Disordered" evidence="3">
    <location>
        <begin position="426"/>
        <end position="796"/>
    </location>
</feature>
<keyword evidence="5" id="KW-1185">Reference proteome</keyword>
<comment type="caution">
    <text evidence="4">The sequence shown here is derived from an EMBL/GenBank/DDBJ whole genome shotgun (WGS) entry which is preliminary data.</text>
</comment>
<dbReference type="Proteomes" id="UP001458880">
    <property type="component" value="Unassembled WGS sequence"/>
</dbReference>
<dbReference type="SUPFAM" id="SSF53448">
    <property type="entry name" value="Nucleotide-diphospho-sugar transferases"/>
    <property type="match status" value="1"/>
</dbReference>
<feature type="compositionally biased region" description="Polar residues" evidence="3">
    <location>
        <begin position="702"/>
        <end position="716"/>
    </location>
</feature>
<feature type="compositionally biased region" description="Basic and acidic residues" evidence="3">
    <location>
        <begin position="761"/>
        <end position="770"/>
    </location>
</feature>
<dbReference type="InterPro" id="IPR050587">
    <property type="entry name" value="GNT1/Glycosyltrans_8"/>
</dbReference>
<evidence type="ECO:0000256" key="1">
    <source>
        <dbReference type="ARBA" id="ARBA00038162"/>
    </source>
</evidence>
<evidence type="ECO:0000256" key="2">
    <source>
        <dbReference type="ARBA" id="ARBA00038934"/>
    </source>
</evidence>
<reference evidence="4 5" key="1">
    <citation type="journal article" date="2024" name="BMC Genomics">
        <title>De novo assembly and annotation of Popillia japonica's genome with initial clues to its potential as an invasive pest.</title>
        <authorList>
            <person name="Cucini C."/>
            <person name="Boschi S."/>
            <person name="Funari R."/>
            <person name="Cardaioli E."/>
            <person name="Iannotti N."/>
            <person name="Marturano G."/>
            <person name="Paoli F."/>
            <person name="Bruttini M."/>
            <person name="Carapelli A."/>
            <person name="Frati F."/>
            <person name="Nardi F."/>
        </authorList>
    </citation>
    <scope>NUCLEOTIDE SEQUENCE [LARGE SCALE GENOMIC DNA]</scope>
    <source>
        <strain evidence="4">DMR45628</strain>
    </source>
</reference>
<feature type="compositionally biased region" description="Basic residues" evidence="3">
    <location>
        <begin position="771"/>
        <end position="780"/>
    </location>
</feature>